<evidence type="ECO:0000313" key="3">
    <source>
        <dbReference type="Proteomes" id="UP001651158"/>
    </source>
</evidence>
<proteinExistence type="predicted"/>
<evidence type="ECO:0000256" key="1">
    <source>
        <dbReference type="SAM" id="Coils"/>
    </source>
</evidence>
<keyword evidence="1" id="KW-0175">Coiled coil</keyword>
<organism evidence="2 3">
    <name type="scientific">Taenia crassiceps</name>
    <dbReference type="NCBI Taxonomy" id="6207"/>
    <lineage>
        <taxon>Eukaryota</taxon>
        <taxon>Metazoa</taxon>
        <taxon>Spiralia</taxon>
        <taxon>Lophotrochozoa</taxon>
        <taxon>Platyhelminthes</taxon>
        <taxon>Cestoda</taxon>
        <taxon>Eucestoda</taxon>
        <taxon>Cyclophyllidea</taxon>
        <taxon>Taeniidae</taxon>
        <taxon>Taenia</taxon>
    </lineage>
</organism>
<dbReference type="InterPro" id="IPR030465">
    <property type="entry name" value="CEP131"/>
</dbReference>
<name>A0ABR4QCV8_9CEST</name>
<reference evidence="2 3" key="1">
    <citation type="journal article" date="2022" name="Front. Cell. Infect. Microbiol.">
        <title>The Genomes of Two Strains of Taenia crassiceps the Animal Model for the Study of Human Cysticercosis.</title>
        <authorList>
            <person name="Bobes R.J."/>
            <person name="Estrada K."/>
            <person name="Rios-Valencia D.G."/>
            <person name="Calderon-Gallegos A."/>
            <person name="de la Torre P."/>
            <person name="Carrero J.C."/>
            <person name="Sanchez-Flores A."/>
            <person name="Laclette J.P."/>
        </authorList>
    </citation>
    <scope>NUCLEOTIDE SEQUENCE [LARGE SCALE GENOMIC DNA]</scope>
    <source>
        <strain evidence="2">WFUcys</strain>
    </source>
</reference>
<gene>
    <name evidence="2" type="ORF">TcWFU_001888</name>
</gene>
<keyword evidence="3" id="KW-1185">Reference proteome</keyword>
<dbReference type="EMBL" id="JAKROA010000004">
    <property type="protein sequence ID" value="KAL5107406.1"/>
    <property type="molecule type" value="Genomic_DNA"/>
</dbReference>
<dbReference type="PANTHER" id="PTHR31540:SF1">
    <property type="entry name" value="CENTROSOMAL PROTEIN OF 131 KDA"/>
    <property type="match status" value="1"/>
</dbReference>
<accession>A0ABR4QCV8</accession>
<evidence type="ECO:0008006" key="4">
    <source>
        <dbReference type="Google" id="ProtNLM"/>
    </source>
</evidence>
<feature type="coiled-coil region" evidence="1">
    <location>
        <begin position="690"/>
        <end position="860"/>
    </location>
</feature>
<protein>
    <recommendedName>
        <fullName evidence="4">Centrosomal protein of 131 kDa</fullName>
    </recommendedName>
</protein>
<dbReference type="Proteomes" id="UP001651158">
    <property type="component" value="Unassembled WGS sequence"/>
</dbReference>
<evidence type="ECO:0000313" key="2">
    <source>
        <dbReference type="EMBL" id="KAL5107406.1"/>
    </source>
</evidence>
<feature type="coiled-coil region" evidence="1">
    <location>
        <begin position="564"/>
        <end position="642"/>
    </location>
</feature>
<feature type="coiled-coil region" evidence="1">
    <location>
        <begin position="372"/>
        <end position="532"/>
    </location>
</feature>
<dbReference type="PANTHER" id="PTHR31540">
    <property type="entry name" value="CENTROSOMAL PROTEIN OF 131 KDA"/>
    <property type="match status" value="1"/>
</dbReference>
<comment type="caution">
    <text evidence="2">The sequence shown here is derived from an EMBL/GenBank/DDBJ whole genome shotgun (WGS) entry which is preliminary data.</text>
</comment>
<sequence length="898" mass="103039">MELDFRNQIDSEVVNINNSLPDTADEVGFPSKKSIEIEHHDLFMDKVAEEPGQTERISSAALRIQTWWRKILRRRKLEEAALCRLFAEQKKRMLERSAFKKQNTPLRSRTIRSPKIATRIMERMKGYEQFVLRCADSCSYSQDRTSKGFSASVTETGPFGDNERRRAMDPVGAIVESSGRNHETANPMLSVMLDIDKLGAVQSELVSTNGEGLAQHLQCSQTLCKINQLLTEVQSFPTQQNKKGKAALTAAVQRSATPKTTLSQLNESLKILCDVDSVAKARCSNSNVDAYDGTPITTSRRMYPQRQEDKMVTATGCVGESPVTGHSTFDLNESFDTPACSDAASKDVPILGQMPSVGQLTEQSCCPQKQKAAEVENALRNCEQRLRDEYEAKLEKNYRLIDELIAEKKALTEQCDKLVADMRQISEKALAKQKLLEENHKVELKKVEAKAAAAEKVKRERWEAAKTKSIKELTMKGVEREIQRLVLSHKEEMEEMRRLCKEDLEAADARAFEGYSQKLEELRSRFSREREEICVHERKLVAERYDVLMEEERRVWDGLRKKLLKDASEEKDRLITLMTRERAEFEEKINQLNTALSEANQTSLHEVARVKKELETEYALELEKLQSRLESEKKTVEETVRTRLKSDFQEREREIIESLRKERDRQLEAVVQRLEVETTLSREEAESSAQERIRRMKEKHQKEIDDLEAAEQQANEKYSQLRARCLELEGELNCQKVRFAQVEKEARQTRETNERLMSERERLRDVVAGELAEEIANTRAKASQAERELAEVRAQASAEVARLQAELTATRRDATEELESVHQRIKEAIVMKDENIRELVRQHQKQVRELTAQLAMLRGARSTDVEDRHCAPAGNVRRGAGVWSAATTRMRTTSLRRR</sequence>